<evidence type="ECO:0000256" key="1">
    <source>
        <dbReference type="SAM" id="MobiDB-lite"/>
    </source>
</evidence>
<dbReference type="RefSeq" id="WP_221004826.1">
    <property type="nucleotide sequence ID" value="NZ_CP081150.1"/>
</dbReference>
<dbReference type="Proteomes" id="UP000825679">
    <property type="component" value="Chromosome"/>
</dbReference>
<name>A0ABX8Z252_9NEIS</name>
<dbReference type="EMBL" id="CP081150">
    <property type="protein sequence ID" value="QZA76420.1"/>
    <property type="molecule type" value="Genomic_DNA"/>
</dbReference>
<organism evidence="4 5">
    <name type="scientific">Deefgea tanakiae</name>
    <dbReference type="NCBI Taxonomy" id="2865840"/>
    <lineage>
        <taxon>Bacteria</taxon>
        <taxon>Pseudomonadati</taxon>
        <taxon>Pseudomonadota</taxon>
        <taxon>Betaproteobacteria</taxon>
        <taxon>Neisseriales</taxon>
        <taxon>Chitinibacteraceae</taxon>
        <taxon>Deefgea</taxon>
    </lineage>
</organism>
<reference evidence="4 5" key="1">
    <citation type="submission" date="2021-08" db="EMBL/GenBank/DDBJ databases">
        <title>complete genome sequencing of Deefgea sp. D25.</title>
        <authorList>
            <person name="Bae J.-W."/>
            <person name="Gim D.-H."/>
        </authorList>
    </citation>
    <scope>NUCLEOTIDE SEQUENCE [LARGE SCALE GENOMIC DNA]</scope>
    <source>
        <strain evidence="4 5">D25</strain>
    </source>
</reference>
<dbReference type="InterPro" id="IPR007730">
    <property type="entry name" value="SPOR-like_dom"/>
</dbReference>
<feature type="transmembrane region" description="Helical" evidence="2">
    <location>
        <begin position="21"/>
        <end position="42"/>
    </location>
</feature>
<evidence type="ECO:0000313" key="4">
    <source>
        <dbReference type="EMBL" id="QZA76420.1"/>
    </source>
</evidence>
<evidence type="ECO:0000256" key="2">
    <source>
        <dbReference type="SAM" id="Phobius"/>
    </source>
</evidence>
<gene>
    <name evidence="4" type="ORF">K4H28_08655</name>
</gene>
<keyword evidence="2" id="KW-0812">Transmembrane</keyword>
<evidence type="ECO:0000313" key="5">
    <source>
        <dbReference type="Proteomes" id="UP000825679"/>
    </source>
</evidence>
<protein>
    <submittedName>
        <fullName evidence="4">SPOR domain-containing protein</fullName>
    </submittedName>
</protein>
<accession>A0ABX8Z252</accession>
<keyword evidence="2" id="KW-1133">Transmembrane helix</keyword>
<dbReference type="Pfam" id="PF05036">
    <property type="entry name" value="SPOR"/>
    <property type="match status" value="1"/>
</dbReference>
<proteinExistence type="predicted"/>
<sequence length="236" mass="25029">MSDKPDPILQQKEQQQLKKQLLWRLGIAGTLIAGVLGAISWLDREEKNLPPEVQIPQIAPAASSVSVITTPTSAPIETTPEVASTPAATEVPTPVPTVTAAPRSQPAPNKSQVEPISNIPKRITETSLTKSPKVAAPTELPAEPKLKLNTTESGLTAVPRAPFPAASNTQLGYSVQAGVFLHSNNAEKLLAQIQAAGIPAYLETRVQIGPFKTKAEAEAAVKKLRKLGIEPIVKTQ</sequence>
<evidence type="ECO:0000259" key="3">
    <source>
        <dbReference type="Pfam" id="PF05036"/>
    </source>
</evidence>
<dbReference type="InterPro" id="IPR036680">
    <property type="entry name" value="SPOR-like_sf"/>
</dbReference>
<dbReference type="Gene3D" id="3.30.70.1070">
    <property type="entry name" value="Sporulation related repeat"/>
    <property type="match status" value="1"/>
</dbReference>
<dbReference type="SUPFAM" id="SSF110997">
    <property type="entry name" value="Sporulation related repeat"/>
    <property type="match status" value="1"/>
</dbReference>
<feature type="domain" description="SPOR" evidence="3">
    <location>
        <begin position="172"/>
        <end position="234"/>
    </location>
</feature>
<keyword evidence="2" id="KW-0472">Membrane</keyword>
<keyword evidence="5" id="KW-1185">Reference proteome</keyword>
<feature type="region of interest" description="Disordered" evidence="1">
    <location>
        <begin position="76"/>
        <end position="114"/>
    </location>
</feature>
<feature type="compositionally biased region" description="Low complexity" evidence="1">
    <location>
        <begin position="82"/>
        <end position="102"/>
    </location>
</feature>